<dbReference type="PANTHER" id="PTHR23058:SF0">
    <property type="entry name" value="PEROXISOMAL MEMBRANE PROTEIN PEX14"/>
    <property type="match status" value="1"/>
</dbReference>
<accession>A0A1L0BH49</accession>
<dbReference type="EMBL" id="LT635764">
    <property type="protein sequence ID" value="SGZ50903.1"/>
    <property type="molecule type" value="Genomic_DNA"/>
</dbReference>
<sequence>MNDDLITSAVSFLRDPNVASSPINKKIEFLQSKGLNEQQIEEALRRANDSGSGSSASNSPQVATSTYSSQQSYNAPAPLDYYSVPPQVPERSWKDYFIMATATAGVTYGLYQVVSRYLIPSIIPPGQSRVDEDKEKIDEEFVKIDKVLEQMAIEQKEIKDSNEAKLKEIDVVIDNVNDFLAKYNKDKLKFDDDLRLMKLEVDNLLNAVEKNMRLTKESISDELSNISEELTSLRNLIKARGEAASTSERKVAPVSSIPSASEILKRAKSNQATSTANGVNTAERKSVDAAREPTSQPSTINTSVASPKGEIFAAGIPDWQLKHKQAEEERELKEQQEKANAQVDVSESEGEWPPTQVQSQSGIPLWQQQMKKDDEIVEKSIENVGVPAWQLNASK</sequence>
<feature type="region of interest" description="Disordered" evidence="11">
    <location>
        <begin position="325"/>
        <end position="364"/>
    </location>
</feature>
<feature type="compositionally biased region" description="Polar residues" evidence="11">
    <location>
        <begin position="60"/>
        <end position="71"/>
    </location>
</feature>
<evidence type="ECO:0000256" key="6">
    <source>
        <dbReference type="ARBA" id="ARBA00023140"/>
    </source>
</evidence>
<comment type="function">
    <text evidence="10">Component of the PEX13-PEX14 docking complex, a translocon channel that specifically mediates the import of peroxisomal cargo proteins bound to PEX5 receptor. The PEX13-PEX14 docking complex forms a large import pore which can be opened to a diameter of about 9 nm. Mechanistically, PEX5 receptor along with cargo proteins associates with the PEX14 subunit of the PEX13-PEX14 docking complex in the cytosol, leading to the insertion of the receptor into the organelle membrane with the concomitant translocation of the cargo into the peroxisome matrix.</text>
</comment>
<dbReference type="Proteomes" id="UP000182259">
    <property type="component" value="Chromosome I"/>
</dbReference>
<evidence type="ECO:0000256" key="7">
    <source>
        <dbReference type="ARBA" id="ARBA00029502"/>
    </source>
</evidence>
<dbReference type="InterPro" id="IPR036388">
    <property type="entry name" value="WH-like_DNA-bd_sf"/>
</dbReference>
<name>A0A1L0BH49_9ASCO</name>
<keyword evidence="2 10" id="KW-0813">Transport</keyword>
<evidence type="ECO:0000256" key="5">
    <source>
        <dbReference type="ARBA" id="ARBA00023136"/>
    </source>
</evidence>
<feature type="domain" description="Peroxisome membrane anchor protein Pex14p N-terminal" evidence="12">
    <location>
        <begin position="2"/>
        <end position="46"/>
    </location>
</feature>
<evidence type="ECO:0000256" key="4">
    <source>
        <dbReference type="ARBA" id="ARBA00023010"/>
    </source>
</evidence>
<feature type="compositionally biased region" description="Polar residues" evidence="11">
    <location>
        <begin position="269"/>
        <end position="280"/>
    </location>
</feature>
<organism evidence="13 14">
    <name type="scientific">Sungouiella intermedia</name>
    <dbReference type="NCBI Taxonomy" id="45354"/>
    <lineage>
        <taxon>Eukaryota</taxon>
        <taxon>Fungi</taxon>
        <taxon>Dikarya</taxon>
        <taxon>Ascomycota</taxon>
        <taxon>Saccharomycotina</taxon>
        <taxon>Pichiomycetes</taxon>
        <taxon>Metschnikowiaceae</taxon>
        <taxon>Sungouiella</taxon>
    </lineage>
</organism>
<dbReference type="GO" id="GO:0016560">
    <property type="term" value="P:protein import into peroxisome matrix, docking"/>
    <property type="evidence" value="ECO:0007669"/>
    <property type="project" value="UniProtKB-UniRule"/>
</dbReference>
<dbReference type="InterPro" id="IPR025655">
    <property type="entry name" value="PEX14"/>
</dbReference>
<dbReference type="GO" id="GO:1990429">
    <property type="term" value="C:peroxisomal importomer complex"/>
    <property type="evidence" value="ECO:0007669"/>
    <property type="project" value="TreeGrafter"/>
</dbReference>
<feature type="region of interest" description="Disordered" evidence="11">
    <location>
        <begin position="265"/>
        <end position="308"/>
    </location>
</feature>
<comment type="subcellular location">
    <subcellularLocation>
        <location evidence="9 10">Peroxisome membrane</location>
    </subcellularLocation>
</comment>
<feature type="region of interest" description="Disordered" evidence="11">
    <location>
        <begin position="43"/>
        <end position="71"/>
    </location>
</feature>
<evidence type="ECO:0000313" key="14">
    <source>
        <dbReference type="Proteomes" id="UP000182259"/>
    </source>
</evidence>
<dbReference type="Gene3D" id="1.10.10.10">
    <property type="entry name" value="Winged helix-like DNA-binding domain superfamily/Winged helix DNA-binding domain"/>
    <property type="match status" value="1"/>
</dbReference>
<evidence type="ECO:0000256" key="1">
    <source>
        <dbReference type="ARBA" id="ARBA00005443"/>
    </source>
</evidence>
<keyword evidence="4" id="KW-0811">Translocation</keyword>
<evidence type="ECO:0000256" key="8">
    <source>
        <dbReference type="ARBA" id="ARBA00029691"/>
    </source>
</evidence>
<protein>
    <recommendedName>
        <fullName evidence="7 10">Peroxisomal membrane protein PEX14</fullName>
    </recommendedName>
    <alternativeName>
        <fullName evidence="8 10">Peroxin-14</fullName>
    </alternativeName>
</protein>
<dbReference type="Pfam" id="PF04695">
    <property type="entry name" value="Pex14_N"/>
    <property type="match status" value="1"/>
</dbReference>
<feature type="compositionally biased region" description="Polar residues" evidence="11">
    <location>
        <begin position="293"/>
        <end position="305"/>
    </location>
</feature>
<dbReference type="AlphaFoldDB" id="A0A1L0BH49"/>
<proteinExistence type="inferred from homology"/>
<keyword evidence="6 10" id="KW-0576">Peroxisome</keyword>
<evidence type="ECO:0000256" key="2">
    <source>
        <dbReference type="ARBA" id="ARBA00022448"/>
    </source>
</evidence>
<evidence type="ECO:0000256" key="3">
    <source>
        <dbReference type="ARBA" id="ARBA00022927"/>
    </source>
</evidence>
<evidence type="ECO:0000256" key="9">
    <source>
        <dbReference type="ARBA" id="ARBA00046271"/>
    </source>
</evidence>
<evidence type="ECO:0000256" key="11">
    <source>
        <dbReference type="SAM" id="MobiDB-lite"/>
    </source>
</evidence>
<gene>
    <name evidence="13" type="ORF">SAMEA4029009_CIC11G00000005850</name>
</gene>
<reference evidence="13 14" key="1">
    <citation type="submission" date="2016-10" db="EMBL/GenBank/DDBJ databases">
        <authorList>
            <person name="de Groot N.N."/>
        </authorList>
    </citation>
    <scope>NUCLEOTIDE SEQUENCE [LARGE SCALE GENOMIC DNA]</scope>
    <source>
        <strain evidence="13 14">PYCC 4715</strain>
    </source>
</reference>
<dbReference type="GO" id="GO:0005102">
    <property type="term" value="F:signaling receptor binding"/>
    <property type="evidence" value="ECO:0007669"/>
    <property type="project" value="TreeGrafter"/>
</dbReference>
<feature type="compositionally biased region" description="Polar residues" evidence="11">
    <location>
        <begin position="355"/>
        <end position="364"/>
    </location>
</feature>
<feature type="compositionally biased region" description="Basic and acidic residues" evidence="11">
    <location>
        <begin position="282"/>
        <end position="291"/>
    </location>
</feature>
<evidence type="ECO:0000256" key="10">
    <source>
        <dbReference type="RuleBase" id="RU367032"/>
    </source>
</evidence>
<evidence type="ECO:0000313" key="13">
    <source>
        <dbReference type="EMBL" id="SGZ50903.1"/>
    </source>
</evidence>
<evidence type="ECO:0000259" key="12">
    <source>
        <dbReference type="Pfam" id="PF04695"/>
    </source>
</evidence>
<dbReference type="PANTHER" id="PTHR23058">
    <property type="entry name" value="PEROXISOMAL MEMBRANE PROTEIN PEX14"/>
    <property type="match status" value="1"/>
</dbReference>
<feature type="compositionally biased region" description="Basic and acidic residues" evidence="11">
    <location>
        <begin position="325"/>
        <end position="337"/>
    </location>
</feature>
<dbReference type="InterPro" id="IPR006785">
    <property type="entry name" value="Pex14_N"/>
</dbReference>
<feature type="compositionally biased region" description="Low complexity" evidence="11">
    <location>
        <begin position="49"/>
        <end position="59"/>
    </location>
</feature>
<keyword evidence="5 10" id="KW-0472">Membrane</keyword>
<keyword evidence="3 10" id="KW-0653">Protein transport</keyword>
<comment type="similarity">
    <text evidence="1 10">Belongs to the peroxin-14 family.</text>
</comment>
<dbReference type="GO" id="GO:0005778">
    <property type="term" value="C:peroxisomal membrane"/>
    <property type="evidence" value="ECO:0007669"/>
    <property type="project" value="UniProtKB-SubCell"/>
</dbReference>